<evidence type="ECO:0000256" key="3">
    <source>
        <dbReference type="ARBA" id="ARBA00023054"/>
    </source>
</evidence>
<evidence type="ECO:0008006" key="9">
    <source>
        <dbReference type="Google" id="ProtNLM"/>
    </source>
</evidence>
<dbReference type="PANTHER" id="PTHR23405:SF5">
    <property type="entry name" value="THO COMPLEX SUBUNIT 7 HOMOLOG"/>
    <property type="match status" value="1"/>
</dbReference>
<dbReference type="Pfam" id="PF05615">
    <property type="entry name" value="THOC7"/>
    <property type="match status" value="1"/>
</dbReference>
<reference evidence="7 8" key="2">
    <citation type="journal article" date="2018" name="Elife">
        <title>Firefly genomes illuminate parallel origins of bioluminescence in beetles.</title>
        <authorList>
            <person name="Fallon T.R."/>
            <person name="Lower S.E."/>
            <person name="Chang C.H."/>
            <person name="Bessho-Uehara M."/>
            <person name="Martin G.J."/>
            <person name="Bewick A.J."/>
            <person name="Behringer M."/>
            <person name="Debat H.J."/>
            <person name="Wong I."/>
            <person name="Day J.C."/>
            <person name="Suvorov A."/>
            <person name="Silva C.J."/>
            <person name="Stanger-Hall K.F."/>
            <person name="Hall D.W."/>
            <person name="Schmitz R.J."/>
            <person name="Nelson D.R."/>
            <person name="Lewis S.M."/>
            <person name="Shigenobu S."/>
            <person name="Bybee S.M."/>
            <person name="Larracuente A.M."/>
            <person name="Oba Y."/>
            <person name="Weng J.K."/>
        </authorList>
    </citation>
    <scope>NUCLEOTIDE SEQUENCE [LARGE SCALE GENOMIC DNA]</scope>
    <source>
        <strain evidence="7">1611_PpyrPB1</strain>
        <tissue evidence="7">Whole body</tissue>
    </source>
</reference>
<dbReference type="GO" id="GO:0006397">
    <property type="term" value="P:mRNA processing"/>
    <property type="evidence" value="ECO:0007669"/>
    <property type="project" value="InterPro"/>
</dbReference>
<dbReference type="EMBL" id="GEZM01002025">
    <property type="protein sequence ID" value="JAV97403.1"/>
    <property type="molecule type" value="Transcribed_RNA"/>
</dbReference>
<evidence type="ECO:0000256" key="4">
    <source>
        <dbReference type="ARBA" id="ARBA00023242"/>
    </source>
</evidence>
<evidence type="ECO:0000313" key="7">
    <source>
        <dbReference type="EMBL" id="KAB0799722.1"/>
    </source>
</evidence>
<sequence length="202" mass="23462">MSDEEVIRRKLLIDGDGTGDDRRLNVLLKNFFKWGNFCDETSPEFRTLYDRMLAQIDQCESASRRSQVGLRANGRQQQKGQQYQKKLEKQIADCKKAIEVNKQNLVQAKVLKQNRMMYDLLAQSIKQQPARKDTDKNLADLKAELNQLREQKTKLEQKLEMRRKLFHVSVSSMNQLRAILEEDDVANSSLDDITNSPEPMSE</sequence>
<dbReference type="GO" id="GO:0006406">
    <property type="term" value="P:mRNA export from nucleus"/>
    <property type="evidence" value="ECO:0007669"/>
    <property type="project" value="TreeGrafter"/>
</dbReference>
<evidence type="ECO:0000313" key="6">
    <source>
        <dbReference type="EMBL" id="JAV97403.1"/>
    </source>
</evidence>
<dbReference type="EMBL" id="VVIM01000005">
    <property type="protein sequence ID" value="KAB0799722.1"/>
    <property type="molecule type" value="Genomic_DNA"/>
</dbReference>
<dbReference type="AlphaFoldDB" id="A0A1Y1NHL8"/>
<keyword evidence="4" id="KW-0539">Nucleus</keyword>
<reference evidence="7" key="3">
    <citation type="submission" date="2019-08" db="EMBL/GenBank/DDBJ databases">
        <authorList>
            <consortium name="Photinus pyralis genome working group"/>
            <person name="Fallon T.R."/>
            <person name="Sander Lower S.E."/>
            <person name="Weng J.-K."/>
        </authorList>
    </citation>
    <scope>NUCLEOTIDE SEQUENCE</scope>
    <source>
        <strain evidence="7">1611_PpyrPB1</strain>
        <tissue evidence="7">Whole body</tissue>
    </source>
</reference>
<evidence type="ECO:0000256" key="1">
    <source>
        <dbReference type="ARBA" id="ARBA00004123"/>
    </source>
</evidence>
<evidence type="ECO:0000256" key="2">
    <source>
        <dbReference type="ARBA" id="ARBA00006482"/>
    </source>
</evidence>
<dbReference type="PANTHER" id="PTHR23405">
    <property type="entry name" value="MAINTENANCE OF KILLER 16 MAK16 PROTEIN-RELATED"/>
    <property type="match status" value="1"/>
</dbReference>
<dbReference type="FunCoup" id="A0A1Y1NHL8">
    <property type="interactions" value="1240"/>
</dbReference>
<accession>A0A1Y1NHL8</accession>
<keyword evidence="3 5" id="KW-0175">Coiled coil</keyword>
<comment type="subcellular location">
    <subcellularLocation>
        <location evidence="1">Nucleus</location>
    </subcellularLocation>
</comment>
<dbReference type="InterPro" id="IPR008501">
    <property type="entry name" value="THOC7/Mft1"/>
</dbReference>
<keyword evidence="8" id="KW-1185">Reference proteome</keyword>
<reference evidence="6" key="1">
    <citation type="journal article" date="2016" name="Sci. Rep.">
        <title>Molecular characterization of firefly nuptial gifts: a multi-omics approach sheds light on postcopulatory sexual selection.</title>
        <authorList>
            <person name="Al-Wathiqui N."/>
            <person name="Fallon T.R."/>
            <person name="South A."/>
            <person name="Weng J.K."/>
            <person name="Lewis S.M."/>
        </authorList>
    </citation>
    <scope>NUCLEOTIDE SEQUENCE</scope>
</reference>
<protein>
    <recommendedName>
        <fullName evidence="9">THO complex subunit 7 homolog</fullName>
    </recommendedName>
</protein>
<gene>
    <name evidence="7" type="ORF">PPYR_07602</name>
</gene>
<evidence type="ECO:0000313" key="8">
    <source>
        <dbReference type="Proteomes" id="UP000327044"/>
    </source>
</evidence>
<dbReference type="GO" id="GO:0000445">
    <property type="term" value="C:THO complex part of transcription export complex"/>
    <property type="evidence" value="ECO:0007669"/>
    <property type="project" value="InterPro"/>
</dbReference>
<dbReference type="InParanoid" id="A0A1Y1NHL8"/>
<name>A0A1Y1NHL8_PHOPY</name>
<dbReference type="OrthoDB" id="205166at2759"/>
<evidence type="ECO:0000256" key="5">
    <source>
        <dbReference type="SAM" id="Coils"/>
    </source>
</evidence>
<organism evidence="6">
    <name type="scientific">Photinus pyralis</name>
    <name type="common">Common eastern firefly</name>
    <name type="synonym">Lampyris pyralis</name>
    <dbReference type="NCBI Taxonomy" id="7054"/>
    <lineage>
        <taxon>Eukaryota</taxon>
        <taxon>Metazoa</taxon>
        <taxon>Ecdysozoa</taxon>
        <taxon>Arthropoda</taxon>
        <taxon>Hexapoda</taxon>
        <taxon>Insecta</taxon>
        <taxon>Pterygota</taxon>
        <taxon>Neoptera</taxon>
        <taxon>Endopterygota</taxon>
        <taxon>Coleoptera</taxon>
        <taxon>Polyphaga</taxon>
        <taxon>Elateriformia</taxon>
        <taxon>Elateroidea</taxon>
        <taxon>Lampyridae</taxon>
        <taxon>Lampyrinae</taxon>
        <taxon>Photinus</taxon>
    </lineage>
</organism>
<proteinExistence type="inferred from homology"/>
<dbReference type="Proteomes" id="UP000327044">
    <property type="component" value="Unassembled WGS sequence"/>
</dbReference>
<feature type="coiled-coil region" evidence="5">
    <location>
        <begin position="131"/>
        <end position="165"/>
    </location>
</feature>
<comment type="similarity">
    <text evidence="2">Belongs to the THOC7 family.</text>
</comment>